<sequence length="182" mass="21845">EKITKACEENDCNNLLMAFRNLDDVQMEYISYYMNAMKKYQPLKMKEVDEVIQKVNQNVAIATIKSQDTLRLNLFLMNDEKDEAAKLLLKSWEKIIRNILISEYLTRLTDEIITRKKKWELNGNERNDKYLPEQFEDGILYVNVDNEQVIYHKPNRIIEWMLTREEIEVKFRELLTCTQLNN</sequence>
<proteinExistence type="predicted"/>
<feature type="non-terminal residue" evidence="1">
    <location>
        <position position="1"/>
    </location>
</feature>
<accession>A0A3P7K638</accession>
<gene>
    <name evidence="1" type="ORF">NOO_LOCUS12497</name>
</gene>
<evidence type="ECO:0000313" key="2">
    <source>
        <dbReference type="Proteomes" id="UP000271087"/>
    </source>
</evidence>
<keyword evidence="2" id="KW-1185">Reference proteome</keyword>
<protein>
    <submittedName>
        <fullName evidence="1">Uncharacterized protein</fullName>
    </submittedName>
</protein>
<dbReference type="EMBL" id="UYRW01010837">
    <property type="protein sequence ID" value="VDM99174.1"/>
    <property type="molecule type" value="Genomic_DNA"/>
</dbReference>
<evidence type="ECO:0000313" key="1">
    <source>
        <dbReference type="EMBL" id="VDM99174.1"/>
    </source>
</evidence>
<reference evidence="1 2" key="1">
    <citation type="submission" date="2018-08" db="EMBL/GenBank/DDBJ databases">
        <authorList>
            <person name="Laetsch R D."/>
            <person name="Stevens L."/>
            <person name="Kumar S."/>
            <person name="Blaxter L. M."/>
        </authorList>
    </citation>
    <scope>NUCLEOTIDE SEQUENCE [LARGE SCALE GENOMIC DNA]</scope>
</reference>
<name>A0A3P7K638_ONCOC</name>
<dbReference type="Proteomes" id="UP000271087">
    <property type="component" value="Unassembled WGS sequence"/>
</dbReference>
<dbReference type="AlphaFoldDB" id="A0A3P7K638"/>
<dbReference type="OrthoDB" id="10459703at2759"/>
<organism evidence="1 2">
    <name type="scientific">Onchocerca ochengi</name>
    <name type="common">Filarial nematode worm</name>
    <dbReference type="NCBI Taxonomy" id="42157"/>
    <lineage>
        <taxon>Eukaryota</taxon>
        <taxon>Metazoa</taxon>
        <taxon>Ecdysozoa</taxon>
        <taxon>Nematoda</taxon>
        <taxon>Chromadorea</taxon>
        <taxon>Rhabditida</taxon>
        <taxon>Spirurina</taxon>
        <taxon>Spiruromorpha</taxon>
        <taxon>Filarioidea</taxon>
        <taxon>Onchocercidae</taxon>
        <taxon>Onchocerca</taxon>
    </lineage>
</organism>